<evidence type="ECO:0000313" key="2">
    <source>
        <dbReference type="Proteomes" id="UP000316628"/>
    </source>
</evidence>
<proteinExistence type="predicted"/>
<reference evidence="1 2" key="1">
    <citation type="submission" date="2019-06" db="EMBL/GenBank/DDBJ databases">
        <title>Sequencing the genomes of 1000 actinobacteria strains.</title>
        <authorList>
            <person name="Klenk H.-P."/>
        </authorList>
    </citation>
    <scope>NUCLEOTIDE SEQUENCE [LARGE SCALE GENOMIC DNA]</scope>
    <source>
        <strain evidence="1 2">DSM 45456</strain>
    </source>
</reference>
<dbReference type="InterPro" id="IPR011991">
    <property type="entry name" value="ArsR-like_HTH"/>
</dbReference>
<name>A0A543JBR2_9PSEU</name>
<gene>
    <name evidence="1" type="ORF">FHX81_2605</name>
</gene>
<keyword evidence="2" id="KW-1185">Reference proteome</keyword>
<dbReference type="SUPFAM" id="SSF46785">
    <property type="entry name" value="Winged helix' DNA-binding domain"/>
    <property type="match status" value="1"/>
</dbReference>
<dbReference type="CDD" id="cd00090">
    <property type="entry name" value="HTH_ARSR"/>
    <property type="match status" value="1"/>
</dbReference>
<dbReference type="Pfam" id="PF12840">
    <property type="entry name" value="HTH_20"/>
    <property type="match status" value="1"/>
</dbReference>
<sequence>MSITLTDAGPYAGAVQRRPATDAEAAALASAVRLRIIRLTYDRAMTNKEIAERLGKDPATTLHHVRKLVATGFLEAQEARAGNRGAREIPYKSTGLSWRLTKNQYAEETSEAVFEAFLGEVAEVGPAALKQFRLVARVDRAELNRRLQTLLDELATEPAHPDGERVAIYLALYPGD</sequence>
<dbReference type="EMBL" id="VFPP01000001">
    <property type="protein sequence ID" value="TQM80277.1"/>
    <property type="molecule type" value="Genomic_DNA"/>
</dbReference>
<comment type="caution">
    <text evidence="1">The sequence shown here is derived from an EMBL/GenBank/DDBJ whole genome shotgun (WGS) entry which is preliminary data.</text>
</comment>
<dbReference type="Proteomes" id="UP000316628">
    <property type="component" value="Unassembled WGS sequence"/>
</dbReference>
<dbReference type="AlphaFoldDB" id="A0A543JBR2"/>
<protein>
    <submittedName>
        <fullName evidence="1">Helix-turn-helix protein</fullName>
    </submittedName>
</protein>
<dbReference type="InterPro" id="IPR036388">
    <property type="entry name" value="WH-like_DNA-bd_sf"/>
</dbReference>
<dbReference type="Gene3D" id="1.10.10.10">
    <property type="entry name" value="Winged helix-like DNA-binding domain superfamily/Winged helix DNA-binding domain"/>
    <property type="match status" value="1"/>
</dbReference>
<evidence type="ECO:0000313" key="1">
    <source>
        <dbReference type="EMBL" id="TQM80277.1"/>
    </source>
</evidence>
<dbReference type="InterPro" id="IPR036390">
    <property type="entry name" value="WH_DNA-bd_sf"/>
</dbReference>
<organism evidence="1 2">
    <name type="scientific">Saccharothrix saharensis</name>
    <dbReference type="NCBI Taxonomy" id="571190"/>
    <lineage>
        <taxon>Bacteria</taxon>
        <taxon>Bacillati</taxon>
        <taxon>Actinomycetota</taxon>
        <taxon>Actinomycetes</taxon>
        <taxon>Pseudonocardiales</taxon>
        <taxon>Pseudonocardiaceae</taxon>
        <taxon>Saccharothrix</taxon>
    </lineage>
</organism>
<accession>A0A543JBR2</accession>